<dbReference type="SUPFAM" id="SSF74650">
    <property type="entry name" value="Galactose mutarotase-like"/>
    <property type="match status" value="1"/>
</dbReference>
<dbReference type="GO" id="GO:0006006">
    <property type="term" value="P:glucose metabolic process"/>
    <property type="evidence" value="ECO:0007669"/>
    <property type="project" value="TreeGrafter"/>
</dbReference>
<dbReference type="InterPro" id="IPR014718">
    <property type="entry name" value="GH-type_carb-bd"/>
</dbReference>
<dbReference type="GO" id="GO:0033499">
    <property type="term" value="P:galactose catabolic process via UDP-galactose, Leloir pathway"/>
    <property type="evidence" value="ECO:0007669"/>
    <property type="project" value="TreeGrafter"/>
</dbReference>
<evidence type="ECO:0000313" key="1">
    <source>
        <dbReference type="EMBL" id="SMG57060.1"/>
    </source>
</evidence>
<gene>
    <name evidence="1" type="ORF">SAMN06295960_4326</name>
</gene>
<dbReference type="STRING" id="1852522.SAMN06295960_4326"/>
<dbReference type="InterPro" id="IPR008183">
    <property type="entry name" value="Aldose_1/G6P_1-epimerase"/>
</dbReference>
<dbReference type="Pfam" id="PF01263">
    <property type="entry name" value="Aldose_epim"/>
    <property type="match status" value="1"/>
</dbReference>
<dbReference type="GO" id="GO:0004034">
    <property type="term" value="F:aldose 1-epimerase activity"/>
    <property type="evidence" value="ECO:0007669"/>
    <property type="project" value="TreeGrafter"/>
</dbReference>
<accession>A0A1X7LTR3</accession>
<sequence>MHQITRGQWNGYETLILHSDTLEATLLPALGCNVIRLWDKKAERDVLRTPAESDLDYYMTKPYHFGIPMLMPPGRIRRGRFSYAGVDYQFDQNTANDNHIHGLHRLQAWTVANESVQDEICSVTCTLLTAEDNNWTRQYPTPLELAMTLELSQGKLTQKLVIQNLSDTNAPFGFGTHTWFNIDGEPDRWNLKVPVTGIYELDEELIMTGRTEPLQAFDALNHGLKLTGTNFDTVFSIGEHKPEAWLTRDDGYRIRYAGNEPFFKHWVLYTRGEADEIICIEPYTWLPDAPNLPFDQETTGLIELKPNEPVELILDLDIINP</sequence>
<protein>
    <submittedName>
        <fullName evidence="1">Aldose 1-epimerase</fullName>
    </submittedName>
</protein>
<evidence type="ECO:0000313" key="2">
    <source>
        <dbReference type="Proteomes" id="UP000193834"/>
    </source>
</evidence>
<dbReference type="Gene3D" id="2.70.98.10">
    <property type="match status" value="1"/>
</dbReference>
<dbReference type="GO" id="GO:0030246">
    <property type="term" value="F:carbohydrate binding"/>
    <property type="evidence" value="ECO:0007669"/>
    <property type="project" value="InterPro"/>
</dbReference>
<keyword evidence="2" id="KW-1185">Reference proteome</keyword>
<reference evidence="1 2" key="1">
    <citation type="submission" date="2017-04" db="EMBL/GenBank/DDBJ databases">
        <authorList>
            <person name="Afonso C.L."/>
            <person name="Miller P.J."/>
            <person name="Scott M.A."/>
            <person name="Spackman E."/>
            <person name="Goraichik I."/>
            <person name="Dimitrov K.M."/>
            <person name="Suarez D.L."/>
            <person name="Swayne D.E."/>
        </authorList>
    </citation>
    <scope>NUCLEOTIDE SEQUENCE [LARGE SCALE GENOMIC DNA]</scope>
    <source>
        <strain evidence="1 2">11</strain>
    </source>
</reference>
<dbReference type="CDD" id="cd01081">
    <property type="entry name" value="Aldose_epim"/>
    <property type="match status" value="1"/>
</dbReference>
<organism evidence="1 2">
    <name type="scientific">Paenibacillus aquistagni</name>
    <dbReference type="NCBI Taxonomy" id="1852522"/>
    <lineage>
        <taxon>Bacteria</taxon>
        <taxon>Bacillati</taxon>
        <taxon>Bacillota</taxon>
        <taxon>Bacilli</taxon>
        <taxon>Bacillales</taxon>
        <taxon>Paenibacillaceae</taxon>
        <taxon>Paenibacillus</taxon>
    </lineage>
</organism>
<dbReference type="EMBL" id="FXAZ01000007">
    <property type="protein sequence ID" value="SMG57060.1"/>
    <property type="molecule type" value="Genomic_DNA"/>
</dbReference>
<dbReference type="OrthoDB" id="9795355at2"/>
<name>A0A1X7LTR3_9BACL</name>
<proteinExistence type="predicted"/>
<dbReference type="InterPro" id="IPR011013">
    <property type="entry name" value="Gal_mutarotase_sf_dom"/>
</dbReference>
<dbReference type="AlphaFoldDB" id="A0A1X7LTR3"/>
<dbReference type="RefSeq" id="WP_085497909.1">
    <property type="nucleotide sequence ID" value="NZ_FXAZ01000007.1"/>
</dbReference>
<dbReference type="PANTHER" id="PTHR10091">
    <property type="entry name" value="ALDOSE-1-EPIMERASE"/>
    <property type="match status" value="1"/>
</dbReference>
<dbReference type="PANTHER" id="PTHR10091:SF0">
    <property type="entry name" value="GALACTOSE MUTAROTASE"/>
    <property type="match status" value="1"/>
</dbReference>
<dbReference type="Proteomes" id="UP000193834">
    <property type="component" value="Unassembled WGS sequence"/>
</dbReference>